<evidence type="ECO:0000313" key="6">
    <source>
        <dbReference type="Proteomes" id="UP000829364"/>
    </source>
</evidence>
<keyword evidence="1" id="KW-0863">Zinc-finger</keyword>
<dbReference type="GO" id="GO:0003712">
    <property type="term" value="F:transcription coregulator activity"/>
    <property type="evidence" value="ECO:0007669"/>
    <property type="project" value="TreeGrafter"/>
</dbReference>
<accession>A0A9Q8VH26</accession>
<feature type="compositionally biased region" description="Polar residues" evidence="2">
    <location>
        <begin position="350"/>
        <end position="372"/>
    </location>
</feature>
<proteinExistence type="predicted"/>
<feature type="region of interest" description="Disordered" evidence="2">
    <location>
        <begin position="56"/>
        <end position="139"/>
    </location>
</feature>
<dbReference type="GO" id="GO:0005634">
    <property type="term" value="C:nucleus"/>
    <property type="evidence" value="ECO:0007669"/>
    <property type="project" value="TreeGrafter"/>
</dbReference>
<dbReference type="Gene3D" id="3.30.160.60">
    <property type="entry name" value="Classic Zinc Finger"/>
    <property type="match status" value="2"/>
</dbReference>
<feature type="compositionally biased region" description="Basic and acidic residues" evidence="2">
    <location>
        <begin position="86"/>
        <end position="99"/>
    </location>
</feature>
<dbReference type="AlphaFoldDB" id="A0A9Q8VH26"/>
<dbReference type="SMART" id="SM00355">
    <property type="entry name" value="ZnF_C2H2"/>
    <property type="match status" value="3"/>
</dbReference>
<keyword evidence="1" id="KW-0479">Metal-binding</keyword>
<dbReference type="InterPro" id="IPR036236">
    <property type="entry name" value="Znf_C2H2_sf"/>
</dbReference>
<evidence type="ECO:0000256" key="1">
    <source>
        <dbReference type="PROSITE-ProRule" id="PRU00042"/>
    </source>
</evidence>
<dbReference type="InterPro" id="IPR013087">
    <property type="entry name" value="Znf_C2H2_type"/>
</dbReference>
<keyword evidence="3" id="KW-0812">Transmembrane</keyword>
<dbReference type="PROSITE" id="PS00028">
    <property type="entry name" value="ZINC_FINGER_C2H2_1"/>
    <property type="match status" value="2"/>
</dbReference>
<evidence type="ECO:0000259" key="4">
    <source>
        <dbReference type="PROSITE" id="PS50157"/>
    </source>
</evidence>
<keyword evidence="3" id="KW-1133">Transmembrane helix</keyword>
<organism evidence="5 6">
    <name type="scientific">Purpureocillium takamizusanense</name>
    <dbReference type="NCBI Taxonomy" id="2060973"/>
    <lineage>
        <taxon>Eukaryota</taxon>
        <taxon>Fungi</taxon>
        <taxon>Dikarya</taxon>
        <taxon>Ascomycota</taxon>
        <taxon>Pezizomycotina</taxon>
        <taxon>Sordariomycetes</taxon>
        <taxon>Hypocreomycetidae</taxon>
        <taxon>Hypocreales</taxon>
        <taxon>Ophiocordycipitaceae</taxon>
        <taxon>Purpureocillium</taxon>
    </lineage>
</organism>
<name>A0A9Q8VH26_9HYPO</name>
<evidence type="ECO:0000313" key="5">
    <source>
        <dbReference type="EMBL" id="UNI24347.1"/>
    </source>
</evidence>
<feature type="region of interest" description="Disordered" evidence="2">
    <location>
        <begin position="279"/>
        <end position="310"/>
    </location>
</feature>
<evidence type="ECO:0000256" key="3">
    <source>
        <dbReference type="SAM" id="Phobius"/>
    </source>
</evidence>
<evidence type="ECO:0000256" key="2">
    <source>
        <dbReference type="SAM" id="MobiDB-lite"/>
    </source>
</evidence>
<dbReference type="InterPro" id="IPR051061">
    <property type="entry name" value="Zinc_finger_trans_reg"/>
</dbReference>
<keyword evidence="6" id="KW-1185">Reference proteome</keyword>
<dbReference type="Pfam" id="PF00096">
    <property type="entry name" value="zf-C2H2"/>
    <property type="match status" value="2"/>
</dbReference>
<sequence>MDDAAVSNHLSKRGMSNAAIGGTVAGVVVAVGLLLLCLYPFIVNCWKRHRRNGRADLDTEAGRPPGPGNAPGADLGSQPRLSSSESLKRDGDVPRDEYNATRGNEAGWPSRDGPPARLGVDATTREVTSRSGAATSDRSLEVDAGEHELQMPPFAYPYGIEYMPESEVQDNNTGVLKGTSADYYSPSIPSEAFGMVTTPTDHDVDTSQTRPSGSRSSSLRYNVRHMFRRKSGRDNTIDSFTTLTAAGGATSLQQIITNEDPTESPTEVTVELALPEPKQLASASNASTPLPNAAETTIKHSSPPEHPAPGTVNPMDIMPASTESELWYRTEQQLLASSYQSVAVAPLEQSPETGYTQTVTAPSPTNPAQSPVEQAADLSMAADAHLEVGDHDVPMPDGDAHDHISPSAVLESHRHPSYPSDQSTPFPEHSSTNPSSHNTPSTQVDSPSSASMNSSDYRHSVSPQPVLLSLKTGVFRCTEVGCNQVFDQPHKLKHHQRYHSKDHKCEYPNCGKGFGTKTHLQRHINDRHEKKKKFHCSVPNCDFSRVGGRAFPRKDNWKRHMMKIHHMDQTQLPEPIEVDQDAP</sequence>
<feature type="domain" description="C2H2-type" evidence="4">
    <location>
        <begin position="503"/>
        <end position="533"/>
    </location>
</feature>
<keyword evidence="3" id="KW-0472">Membrane</keyword>
<feature type="domain" description="C2H2-type" evidence="4">
    <location>
        <begin position="475"/>
        <end position="504"/>
    </location>
</feature>
<feature type="transmembrane region" description="Helical" evidence="3">
    <location>
        <begin position="20"/>
        <end position="42"/>
    </location>
</feature>
<dbReference type="GeneID" id="72072044"/>
<protein>
    <recommendedName>
        <fullName evidence="4">C2H2-type domain-containing protein</fullName>
    </recommendedName>
</protein>
<dbReference type="RefSeq" id="XP_047847828.1">
    <property type="nucleotide sequence ID" value="XM_047991815.1"/>
</dbReference>
<dbReference type="PANTHER" id="PTHR46179:SF11">
    <property type="entry name" value="E3 UBIQUITIN-PROTEIN LIGASE ZFP91"/>
    <property type="match status" value="1"/>
</dbReference>
<feature type="compositionally biased region" description="Low complexity" evidence="2">
    <location>
        <begin position="429"/>
        <end position="455"/>
    </location>
</feature>
<dbReference type="PROSITE" id="PS50157">
    <property type="entry name" value="ZINC_FINGER_C2H2_2"/>
    <property type="match status" value="2"/>
</dbReference>
<feature type="region of interest" description="Disordered" evidence="2">
    <location>
        <begin position="350"/>
        <end position="374"/>
    </location>
</feature>
<gene>
    <name evidence="5" type="ORF">JDV02_010099</name>
</gene>
<keyword evidence="1" id="KW-0862">Zinc</keyword>
<feature type="region of interest" description="Disordered" evidence="2">
    <location>
        <begin position="409"/>
        <end position="460"/>
    </location>
</feature>
<dbReference type="GO" id="GO:0006357">
    <property type="term" value="P:regulation of transcription by RNA polymerase II"/>
    <property type="evidence" value="ECO:0007669"/>
    <property type="project" value="TreeGrafter"/>
</dbReference>
<dbReference type="PANTHER" id="PTHR46179">
    <property type="entry name" value="ZINC FINGER PROTEIN"/>
    <property type="match status" value="1"/>
</dbReference>
<dbReference type="OrthoDB" id="6365676at2759"/>
<reference evidence="5" key="1">
    <citation type="submission" date="2021-11" db="EMBL/GenBank/DDBJ databases">
        <title>Purpureocillium_takamizusanense_genome.</title>
        <authorList>
            <person name="Nguyen N.-H."/>
        </authorList>
    </citation>
    <scope>NUCLEOTIDE SEQUENCE</scope>
    <source>
        <strain evidence="5">PT3</strain>
    </source>
</reference>
<dbReference type="EMBL" id="CP086364">
    <property type="protein sequence ID" value="UNI24347.1"/>
    <property type="molecule type" value="Genomic_DNA"/>
</dbReference>
<dbReference type="KEGG" id="ptkz:JDV02_010099"/>
<dbReference type="GO" id="GO:0008270">
    <property type="term" value="F:zinc ion binding"/>
    <property type="evidence" value="ECO:0007669"/>
    <property type="project" value="UniProtKB-KW"/>
</dbReference>
<feature type="compositionally biased region" description="Polar residues" evidence="2">
    <location>
        <begin position="281"/>
        <end position="290"/>
    </location>
</feature>
<dbReference type="SUPFAM" id="SSF57667">
    <property type="entry name" value="beta-beta-alpha zinc fingers"/>
    <property type="match status" value="1"/>
</dbReference>
<dbReference type="Proteomes" id="UP000829364">
    <property type="component" value="Chromosome 11"/>
</dbReference>